<dbReference type="PANTHER" id="PTHR33144:SF16">
    <property type="entry name" value="OS02G0129000 PROTEIN"/>
    <property type="match status" value="1"/>
</dbReference>
<feature type="compositionally biased region" description="Low complexity" evidence="2">
    <location>
        <begin position="348"/>
        <end position="357"/>
    </location>
</feature>
<gene>
    <name evidence="3" type="ORF">MtrunA17_Chr4g0011741</name>
</gene>
<name>A0A396I3C8_MEDTR</name>
<feature type="compositionally biased region" description="Acidic residues" evidence="2">
    <location>
        <begin position="524"/>
        <end position="543"/>
    </location>
</feature>
<feature type="compositionally biased region" description="Basic and acidic residues" evidence="2">
    <location>
        <begin position="19"/>
        <end position="29"/>
    </location>
</feature>
<feature type="region of interest" description="Disordered" evidence="2">
    <location>
        <begin position="882"/>
        <end position="979"/>
    </location>
</feature>
<evidence type="ECO:0000256" key="2">
    <source>
        <dbReference type="SAM" id="MobiDB-lite"/>
    </source>
</evidence>
<dbReference type="InterPro" id="IPR004252">
    <property type="entry name" value="Probable_transposase_24"/>
</dbReference>
<dbReference type="EMBL" id="PSQE01000004">
    <property type="protein sequence ID" value="RHN59301.1"/>
    <property type="molecule type" value="Genomic_DNA"/>
</dbReference>
<evidence type="ECO:0000313" key="4">
    <source>
        <dbReference type="Proteomes" id="UP000265566"/>
    </source>
</evidence>
<dbReference type="PANTHER" id="PTHR33144">
    <property type="entry name" value="OS10G0409366 PROTEIN-RELATED"/>
    <property type="match status" value="1"/>
</dbReference>
<feature type="coiled-coil region" evidence="1">
    <location>
        <begin position="825"/>
        <end position="859"/>
    </location>
</feature>
<dbReference type="Proteomes" id="UP000265566">
    <property type="component" value="Chromosome 4"/>
</dbReference>
<feature type="compositionally biased region" description="Low complexity" evidence="2">
    <location>
        <begin position="212"/>
        <end position="224"/>
    </location>
</feature>
<evidence type="ECO:0000256" key="1">
    <source>
        <dbReference type="SAM" id="Coils"/>
    </source>
</evidence>
<reference evidence="4" key="1">
    <citation type="journal article" date="2018" name="Nat. Plants">
        <title>Whole-genome landscape of Medicago truncatula symbiotic genes.</title>
        <authorList>
            <person name="Pecrix Y."/>
            <person name="Staton S.E."/>
            <person name="Sallet E."/>
            <person name="Lelandais-Briere C."/>
            <person name="Moreau S."/>
            <person name="Carrere S."/>
            <person name="Blein T."/>
            <person name="Jardinaud M.F."/>
            <person name="Latrasse D."/>
            <person name="Zouine M."/>
            <person name="Zahm M."/>
            <person name="Kreplak J."/>
            <person name="Mayjonade B."/>
            <person name="Satge C."/>
            <person name="Perez M."/>
            <person name="Cauet S."/>
            <person name="Marande W."/>
            <person name="Chantry-Darmon C."/>
            <person name="Lopez-Roques C."/>
            <person name="Bouchez O."/>
            <person name="Berard A."/>
            <person name="Debelle F."/>
            <person name="Munos S."/>
            <person name="Bendahmane A."/>
            <person name="Berges H."/>
            <person name="Niebel A."/>
            <person name="Buitink J."/>
            <person name="Frugier F."/>
            <person name="Benhamed M."/>
            <person name="Crespi M."/>
            <person name="Gouzy J."/>
            <person name="Gamas P."/>
        </authorList>
    </citation>
    <scope>NUCLEOTIDE SEQUENCE [LARGE SCALE GENOMIC DNA]</scope>
    <source>
        <strain evidence="4">cv. Jemalong A17</strain>
    </source>
</reference>
<protein>
    <submittedName>
        <fullName evidence="3">Putative transposase, Ptta/En/Spm, plant</fullName>
    </submittedName>
</protein>
<feature type="compositionally biased region" description="Polar residues" evidence="2">
    <location>
        <begin position="371"/>
        <end position="387"/>
    </location>
</feature>
<feature type="compositionally biased region" description="Polar residues" evidence="2">
    <location>
        <begin position="134"/>
        <end position="163"/>
    </location>
</feature>
<comment type="caution">
    <text evidence="3">The sequence shown here is derived from an EMBL/GenBank/DDBJ whole genome shotgun (WGS) entry which is preliminary data.</text>
</comment>
<accession>A0A396I3C8</accession>
<feature type="region of interest" description="Disordered" evidence="2">
    <location>
        <begin position="198"/>
        <end position="300"/>
    </location>
</feature>
<proteinExistence type="predicted"/>
<keyword evidence="1" id="KW-0175">Coiled coil</keyword>
<sequence length="979" mass="111227">MKVNKGKRGTQLGRKTNKKNSEQKADVETHVTVNNDEMKNSKDDVCISAQLKWPMPPSSEEPLVDIPGITKSSAELNQNYKCKLRTFKAMKQSSTLNQGMEQSSTLNQAKNQKTMMTTIDNAGRSILKHDQRKQQSLTAGRSIQVAGSSQMQHSTSKQAKNQKTLTTTIENAVKSILMHDQRKQQSLTAGSSIQVAGSAQIQHKKQDHRPVGRSLLGGLSNSSSAQFQKDLVDHGSSKKQKTTPKIPSVSLDHLKRNKQQLEVEDDINYENDVDVGDGEDDINYENDDGENTNDPPMKVTRKSKDDVYISSQLKRPMLPSSGELLEDIPESIKWMFSKGSFSKQGMEQSSTSKQSKNQKTRMSTIDPASRSILNHDQWKQCSTSQQAKNKKTKMSAIDSAVRSILMHEQRKQRSTLNQAKIQKTTMRAIDSAVRSILMHDLRKQQSLTAGSSIHVAGSAQMQHKKQDHRPAGRSHFVGLSNSSAQFQEDLVDHGPSKRQKKLPSMSLDDYFKMNNLLLEVEGDINSESDNGDVEGDINYENDDGEKTNDNPMEGEASKKRKRGRGRTLCSRIHDRSLAEREEITLNEEGEPIGPTQKIVSEFSNFLGSVARMSDLCPLTYTNWKAIPKKKENIWAYVNKRYIVPEKGEKAVYAIINDAWRRYKCVIKRNHFTKYDNLRERMKNRPDNIPEADFRKLMNYWEIETIQEIGRQNAKITAQQKCRHRAGPISFAIIREKLRATKDDCEPPTQAEVFIETRQSKKGNQLDQVTSNTITNLQDLIVNSGQSSDEAFRTIFGKEKPGRVRCHGRVTTPSLLKRNKEIGEIKKKHAIEVKNLSDKIQEMEVRHEKMEKKHSKEMAAMEGKLQVLLRFMLNQSNSDQDRGDLAALLSTPDDDDNGLHSSTSAHGLNNHEVNHGLEEQLSDDFEDDDEEQPFDDLEDDNEEQPFDDFEDDEEQPFDDLEEDDEDQSFHDWEEDEEYSD</sequence>
<dbReference type="Gramene" id="rna21306">
    <property type="protein sequence ID" value="RHN59301.1"/>
    <property type="gene ID" value="gene21306"/>
</dbReference>
<dbReference type="AlphaFoldDB" id="A0A396I3C8"/>
<feature type="compositionally biased region" description="Acidic residues" evidence="2">
    <location>
        <begin position="919"/>
        <end position="979"/>
    </location>
</feature>
<dbReference type="OrthoDB" id="1418778at2759"/>
<feature type="compositionally biased region" description="Acidic residues" evidence="2">
    <location>
        <begin position="262"/>
        <end position="291"/>
    </location>
</feature>
<feature type="region of interest" description="Disordered" evidence="2">
    <location>
        <begin position="1"/>
        <end position="41"/>
    </location>
</feature>
<feature type="region of interest" description="Disordered" evidence="2">
    <location>
        <begin position="129"/>
        <end position="163"/>
    </location>
</feature>
<feature type="region of interest" description="Disordered" evidence="2">
    <location>
        <begin position="524"/>
        <end position="565"/>
    </location>
</feature>
<feature type="region of interest" description="Disordered" evidence="2">
    <location>
        <begin position="340"/>
        <end position="394"/>
    </location>
</feature>
<evidence type="ECO:0000313" key="3">
    <source>
        <dbReference type="EMBL" id="RHN59301.1"/>
    </source>
</evidence>
<dbReference type="Pfam" id="PF03004">
    <property type="entry name" value="Transposase_24"/>
    <property type="match status" value="1"/>
</dbReference>
<organism evidence="3 4">
    <name type="scientific">Medicago truncatula</name>
    <name type="common">Barrel medic</name>
    <name type="synonym">Medicago tribuloides</name>
    <dbReference type="NCBI Taxonomy" id="3880"/>
    <lineage>
        <taxon>Eukaryota</taxon>
        <taxon>Viridiplantae</taxon>
        <taxon>Streptophyta</taxon>
        <taxon>Embryophyta</taxon>
        <taxon>Tracheophyta</taxon>
        <taxon>Spermatophyta</taxon>
        <taxon>Magnoliopsida</taxon>
        <taxon>eudicotyledons</taxon>
        <taxon>Gunneridae</taxon>
        <taxon>Pentapetalae</taxon>
        <taxon>rosids</taxon>
        <taxon>fabids</taxon>
        <taxon>Fabales</taxon>
        <taxon>Fabaceae</taxon>
        <taxon>Papilionoideae</taxon>
        <taxon>50 kb inversion clade</taxon>
        <taxon>NPAAA clade</taxon>
        <taxon>Hologalegina</taxon>
        <taxon>IRL clade</taxon>
        <taxon>Trifolieae</taxon>
        <taxon>Medicago</taxon>
    </lineage>
</organism>